<keyword evidence="7" id="KW-1185">Reference proteome</keyword>
<keyword evidence="1 4" id="KW-0732">Signal</keyword>
<dbReference type="Proteomes" id="UP001178148">
    <property type="component" value="Unassembled WGS sequence"/>
</dbReference>
<dbReference type="GO" id="GO:0051205">
    <property type="term" value="P:protein insertion into membrane"/>
    <property type="evidence" value="ECO:0007669"/>
    <property type="project" value="UniProtKB-UniRule"/>
</dbReference>
<dbReference type="GO" id="GO:0043165">
    <property type="term" value="P:Gram-negative-bacterium-type cell outer membrane assembly"/>
    <property type="evidence" value="ECO:0007669"/>
    <property type="project" value="UniProtKB-UniRule"/>
</dbReference>
<dbReference type="NCBIfam" id="TIGR03300">
    <property type="entry name" value="assembly_YfgL"/>
    <property type="match status" value="1"/>
</dbReference>
<reference evidence="6 7" key="1">
    <citation type="journal article" date="2023" name="bioRxiv">
        <title>An intranuclear bacterial parasite of deep-sea mussels expresses apoptosis inhibitors acquired from its host.</title>
        <authorList>
            <person name="Gonzalez Porras M.A."/>
            <person name="Assie A."/>
            <person name="Tietjen M."/>
            <person name="Violette M."/>
            <person name="Kleiner M."/>
            <person name="Gruber-Vodicka H."/>
            <person name="Dubilier N."/>
            <person name="Leisch N."/>
        </authorList>
    </citation>
    <scope>NUCLEOTIDE SEQUENCE [LARGE SCALE GENOMIC DNA]</scope>
    <source>
        <strain evidence="6">IAP13</strain>
    </source>
</reference>
<dbReference type="Gene3D" id="2.130.10.10">
    <property type="entry name" value="YVTN repeat-like/Quinoprotein amine dehydrogenase"/>
    <property type="match status" value="1"/>
</dbReference>
<comment type="function">
    <text evidence="4">Part of the outer membrane protein assembly complex, which is involved in assembly and insertion of beta-barrel proteins into the outer membrane.</text>
</comment>
<dbReference type="InterPro" id="IPR011047">
    <property type="entry name" value="Quinoprotein_ADH-like_sf"/>
</dbReference>
<dbReference type="PANTHER" id="PTHR34512:SF30">
    <property type="entry name" value="OUTER MEMBRANE PROTEIN ASSEMBLY FACTOR BAMB"/>
    <property type="match status" value="1"/>
</dbReference>
<dbReference type="SUPFAM" id="SSF50998">
    <property type="entry name" value="Quinoprotein alcohol dehydrogenase-like"/>
    <property type="match status" value="1"/>
</dbReference>
<name>A0AA90NJX5_9GAMM</name>
<dbReference type="InterPro" id="IPR002372">
    <property type="entry name" value="PQQ_rpt_dom"/>
</dbReference>
<comment type="similarity">
    <text evidence="4">Belongs to the BamB family.</text>
</comment>
<dbReference type="GO" id="GO:0009279">
    <property type="term" value="C:cell outer membrane"/>
    <property type="evidence" value="ECO:0007669"/>
    <property type="project" value="UniProtKB-SubCell"/>
</dbReference>
<dbReference type="EMBL" id="JASXSV010000001">
    <property type="protein sequence ID" value="MDP0587860.1"/>
    <property type="molecule type" value="Genomic_DNA"/>
</dbReference>
<evidence type="ECO:0000256" key="4">
    <source>
        <dbReference type="HAMAP-Rule" id="MF_00923"/>
    </source>
</evidence>
<dbReference type="PANTHER" id="PTHR34512">
    <property type="entry name" value="CELL SURFACE PROTEIN"/>
    <property type="match status" value="1"/>
</dbReference>
<dbReference type="InterPro" id="IPR015943">
    <property type="entry name" value="WD40/YVTN_repeat-like_dom_sf"/>
</dbReference>
<dbReference type="HAMAP" id="MF_00923">
    <property type="entry name" value="OM_assembly_BamB"/>
    <property type="match status" value="1"/>
</dbReference>
<comment type="subcellular location">
    <subcellularLocation>
        <location evidence="4">Cell outer membrane</location>
    </subcellularLocation>
</comment>
<evidence type="ECO:0000256" key="3">
    <source>
        <dbReference type="ARBA" id="ARBA00023237"/>
    </source>
</evidence>
<sequence>MEKFFRLILMLLLIEGLSACGIFSSEGEDIRVPLTLKSLTEETVQLEEVWSRNIGKGVGMSHEHLVPFVREEIVYAAGAEGSVLALDRQNGSVIWKRKLKDVRVGSGVSADNKMVLLGTLDGEVIALNEIDGSDLWKAKVSSEVLSIPVANEEMVIVKSIDDNLTALDSHTGKFLWSQSALQPALILRGSSDPIIDKEAVLVGYANGDVKAFRLNDGEQLWASKLSTPKGSTELERMVDVDSTPMIIGGFLFAVSYQGNVVAIDLYSGRGHWSKEISSYKAMSEGFGSIYLSDQDSFISSLDQKNGASNWRQEALQYRKVTAPATFGSYVVVGDYQGYIHLISQVDGGLSGRFNTGGAAIKAQPLVVGDMIYVLSSSGKLIALKKHVIMTK</sequence>
<organism evidence="6 7">
    <name type="scientific">Candidatus Endonucleibacter bathymodioli</name>
    <dbReference type="NCBI Taxonomy" id="539814"/>
    <lineage>
        <taxon>Bacteria</taxon>
        <taxon>Pseudomonadati</taxon>
        <taxon>Pseudomonadota</taxon>
        <taxon>Gammaproteobacteria</taxon>
        <taxon>Oceanospirillales</taxon>
        <taxon>Endozoicomonadaceae</taxon>
        <taxon>Candidatus Endonucleibacter</taxon>
    </lineage>
</organism>
<evidence type="ECO:0000313" key="6">
    <source>
        <dbReference type="EMBL" id="MDP0587860.1"/>
    </source>
</evidence>
<protein>
    <recommendedName>
        <fullName evidence="4">Outer membrane protein assembly factor BamB</fullName>
    </recommendedName>
</protein>
<dbReference type="SMART" id="SM00564">
    <property type="entry name" value="PQQ"/>
    <property type="match status" value="7"/>
</dbReference>
<proteinExistence type="inferred from homology"/>
<evidence type="ECO:0000259" key="5">
    <source>
        <dbReference type="Pfam" id="PF13360"/>
    </source>
</evidence>
<gene>
    <name evidence="4 6" type="primary">bamB</name>
    <name evidence="6" type="ORF">QS748_01065</name>
</gene>
<dbReference type="InterPro" id="IPR017687">
    <property type="entry name" value="BamB"/>
</dbReference>
<accession>A0AA90NJX5</accession>
<keyword evidence="3 4" id="KW-0998">Cell outer membrane</keyword>
<comment type="caution">
    <text evidence="6">The sequence shown here is derived from an EMBL/GenBank/DDBJ whole genome shotgun (WGS) entry which is preliminary data.</text>
</comment>
<dbReference type="AlphaFoldDB" id="A0AA90NJX5"/>
<evidence type="ECO:0000256" key="1">
    <source>
        <dbReference type="ARBA" id="ARBA00022729"/>
    </source>
</evidence>
<dbReference type="Pfam" id="PF13360">
    <property type="entry name" value="PQQ_2"/>
    <property type="match status" value="1"/>
</dbReference>
<evidence type="ECO:0000313" key="7">
    <source>
        <dbReference type="Proteomes" id="UP001178148"/>
    </source>
</evidence>
<dbReference type="InterPro" id="IPR018391">
    <property type="entry name" value="PQQ_b-propeller_rpt"/>
</dbReference>
<keyword evidence="2 4" id="KW-0472">Membrane</keyword>
<feature type="domain" description="Pyrrolo-quinoline quinone repeat" evidence="5">
    <location>
        <begin position="80"/>
        <end position="312"/>
    </location>
</feature>
<evidence type="ECO:0000256" key="2">
    <source>
        <dbReference type="ARBA" id="ARBA00023136"/>
    </source>
</evidence>
<comment type="subunit">
    <text evidence="4">Part of the Bam complex.</text>
</comment>